<evidence type="ECO:0000313" key="2">
    <source>
        <dbReference type="EMBL" id="MFD0924533.1"/>
    </source>
</evidence>
<evidence type="ECO:0008006" key="4">
    <source>
        <dbReference type="Google" id="ProtNLM"/>
    </source>
</evidence>
<feature type="transmembrane region" description="Helical" evidence="1">
    <location>
        <begin position="36"/>
        <end position="59"/>
    </location>
</feature>
<protein>
    <recommendedName>
        <fullName evidence="4">Mce-associated membrane protein</fullName>
    </recommendedName>
</protein>
<proteinExistence type="predicted"/>
<feature type="transmembrane region" description="Helical" evidence="1">
    <location>
        <begin position="79"/>
        <end position="103"/>
    </location>
</feature>
<sequence length="224" mass="22652">MSVVRRAVTLWVDVLGVTVSAVLVAAMAGVVGTPAWWVSLTVTTVVIAVATVIVARAAWPGTADRRRGAGTAALDGDRVAVILALVVCAGLLAAGVGFVAVAADARADARARVDARTEVAQTGAAMVCRVIERGTPARQAAAEASATGDLADRLRTGATVLGTDVSSATCRPVQTALTSSSTDAAEVLVLVDVTADGDTVGQAVAAGLRRVDGRWRVASLQVLR</sequence>
<comment type="caution">
    <text evidence="2">The sequence shown here is derived from an EMBL/GenBank/DDBJ whole genome shotgun (WGS) entry which is preliminary data.</text>
</comment>
<dbReference type="RefSeq" id="WP_253647442.1">
    <property type="nucleotide sequence ID" value="NZ_BAAAMO010000002.1"/>
</dbReference>
<feature type="transmembrane region" description="Helical" evidence="1">
    <location>
        <begin position="7"/>
        <end position="30"/>
    </location>
</feature>
<accession>A0ABW3G3E1</accession>
<keyword evidence="3" id="KW-1185">Reference proteome</keyword>
<reference evidence="3" key="1">
    <citation type="journal article" date="2019" name="Int. J. Syst. Evol. Microbiol.">
        <title>The Global Catalogue of Microorganisms (GCM) 10K type strain sequencing project: providing services to taxonomists for standard genome sequencing and annotation.</title>
        <authorList>
            <consortium name="The Broad Institute Genomics Platform"/>
            <consortium name="The Broad Institute Genome Sequencing Center for Infectious Disease"/>
            <person name="Wu L."/>
            <person name="Ma J."/>
        </authorList>
    </citation>
    <scope>NUCLEOTIDE SEQUENCE [LARGE SCALE GENOMIC DNA]</scope>
    <source>
        <strain evidence="3">CCUG 50873</strain>
    </source>
</reference>
<keyword evidence="1" id="KW-0812">Transmembrane</keyword>
<evidence type="ECO:0000313" key="3">
    <source>
        <dbReference type="Proteomes" id="UP001597068"/>
    </source>
</evidence>
<name>A0ABW3G3E1_9NOCA</name>
<dbReference type="EMBL" id="JBHTIL010000001">
    <property type="protein sequence ID" value="MFD0924533.1"/>
    <property type="molecule type" value="Genomic_DNA"/>
</dbReference>
<dbReference type="Proteomes" id="UP001597068">
    <property type="component" value="Unassembled WGS sequence"/>
</dbReference>
<evidence type="ECO:0000256" key="1">
    <source>
        <dbReference type="SAM" id="Phobius"/>
    </source>
</evidence>
<keyword evidence="1" id="KW-0472">Membrane</keyword>
<gene>
    <name evidence="2" type="ORF">ACFQ04_02165</name>
</gene>
<organism evidence="2 3">
    <name type="scientific">Williamsia deligens</name>
    <dbReference type="NCBI Taxonomy" id="321325"/>
    <lineage>
        <taxon>Bacteria</taxon>
        <taxon>Bacillati</taxon>
        <taxon>Actinomycetota</taxon>
        <taxon>Actinomycetes</taxon>
        <taxon>Mycobacteriales</taxon>
        <taxon>Nocardiaceae</taxon>
        <taxon>Williamsia</taxon>
    </lineage>
</organism>
<keyword evidence="1" id="KW-1133">Transmembrane helix</keyword>